<feature type="transmembrane region" description="Helical" evidence="1">
    <location>
        <begin position="33"/>
        <end position="51"/>
    </location>
</feature>
<accession>A0ABP8VXA4</accession>
<organism evidence="2 3">
    <name type="scientific">Frondihabitans cladoniiphilus</name>
    <dbReference type="NCBI Taxonomy" id="715785"/>
    <lineage>
        <taxon>Bacteria</taxon>
        <taxon>Bacillati</taxon>
        <taxon>Actinomycetota</taxon>
        <taxon>Actinomycetes</taxon>
        <taxon>Micrococcales</taxon>
        <taxon>Microbacteriaceae</taxon>
        <taxon>Frondihabitans</taxon>
    </lineage>
</organism>
<name>A0ABP8VXA4_9MICO</name>
<evidence type="ECO:0000313" key="2">
    <source>
        <dbReference type="EMBL" id="GAA4674266.1"/>
    </source>
</evidence>
<sequence length="166" mass="17509">MSAQLFTNVVLGLVVVGYLAYRQMRWTRTDRTSVWKTPAILGIVGIAMLGSEASKLSITAVDIALVAFSLVSSIVIGLIMGRITHFRVASAPDEKGRTIESRTGGQGAALWIVMIALRVGTDVAGSMLGSQLITATGLIILSIGINRAASALMIDGRLPKTIHSMA</sequence>
<keyword evidence="3" id="KW-1185">Reference proteome</keyword>
<keyword evidence="1" id="KW-1133">Transmembrane helix</keyword>
<dbReference type="Proteomes" id="UP001501295">
    <property type="component" value="Unassembled WGS sequence"/>
</dbReference>
<feature type="transmembrane region" description="Helical" evidence="1">
    <location>
        <begin position="6"/>
        <end position="21"/>
    </location>
</feature>
<evidence type="ECO:0000256" key="1">
    <source>
        <dbReference type="SAM" id="Phobius"/>
    </source>
</evidence>
<protein>
    <recommendedName>
        <fullName evidence="4">DUF1453 domain-containing protein</fullName>
    </recommendedName>
</protein>
<evidence type="ECO:0008006" key="4">
    <source>
        <dbReference type="Google" id="ProtNLM"/>
    </source>
</evidence>
<gene>
    <name evidence="2" type="ORF">GCM10025780_18400</name>
</gene>
<feature type="transmembrane region" description="Helical" evidence="1">
    <location>
        <begin position="63"/>
        <end position="83"/>
    </location>
</feature>
<feature type="transmembrane region" description="Helical" evidence="1">
    <location>
        <begin position="132"/>
        <end position="154"/>
    </location>
</feature>
<keyword evidence="1" id="KW-0812">Transmembrane</keyword>
<reference evidence="3" key="1">
    <citation type="journal article" date="2019" name="Int. J. Syst. Evol. Microbiol.">
        <title>The Global Catalogue of Microorganisms (GCM) 10K type strain sequencing project: providing services to taxonomists for standard genome sequencing and annotation.</title>
        <authorList>
            <consortium name="The Broad Institute Genomics Platform"/>
            <consortium name="The Broad Institute Genome Sequencing Center for Infectious Disease"/>
            <person name="Wu L."/>
            <person name="Ma J."/>
        </authorList>
    </citation>
    <scope>NUCLEOTIDE SEQUENCE [LARGE SCALE GENOMIC DNA]</scope>
    <source>
        <strain evidence="3">JCM 18956</strain>
    </source>
</reference>
<proteinExistence type="predicted"/>
<comment type="caution">
    <text evidence="2">The sequence shown here is derived from an EMBL/GenBank/DDBJ whole genome shotgun (WGS) entry which is preliminary data.</text>
</comment>
<dbReference type="RefSeq" id="WP_345375543.1">
    <property type="nucleotide sequence ID" value="NZ_BAABLM010000003.1"/>
</dbReference>
<dbReference type="EMBL" id="BAABLM010000003">
    <property type="protein sequence ID" value="GAA4674266.1"/>
    <property type="molecule type" value="Genomic_DNA"/>
</dbReference>
<evidence type="ECO:0000313" key="3">
    <source>
        <dbReference type="Proteomes" id="UP001501295"/>
    </source>
</evidence>
<keyword evidence="1" id="KW-0472">Membrane</keyword>